<dbReference type="InterPro" id="IPR026838">
    <property type="entry name" value="YheC/D"/>
</dbReference>
<keyword evidence="2" id="KW-1185">Reference proteome</keyword>
<dbReference type="Proteomes" id="UP000032534">
    <property type="component" value="Unassembled WGS sequence"/>
</dbReference>
<dbReference type="PATRIC" id="fig|159743.3.peg.5556"/>
<dbReference type="EMBL" id="JTHP01000072">
    <property type="protein sequence ID" value="KJD42987.1"/>
    <property type="molecule type" value="Genomic_DNA"/>
</dbReference>
<reference evidence="1 2" key="1">
    <citation type="submission" date="2014-11" db="EMBL/GenBank/DDBJ databases">
        <title>Draft Genome Sequences of Paenibacillus polymyxa NRRL B-30509 and Paenibacillus terrae NRRL B-30644, Strains from a Poultry Environment that Produce Tridecaptin A and Paenicidins.</title>
        <authorList>
            <person name="van Belkum M.J."/>
            <person name="Lohans C.T."/>
            <person name="Vederas J.C."/>
        </authorList>
    </citation>
    <scope>NUCLEOTIDE SEQUENCE [LARGE SCALE GENOMIC DNA]</scope>
    <source>
        <strain evidence="1 2">NRRL B-30644</strain>
    </source>
</reference>
<dbReference type="Pfam" id="PF14398">
    <property type="entry name" value="ATPgrasp_YheCD"/>
    <property type="match status" value="1"/>
</dbReference>
<sequence>MSIQRVSSKWTKTNVILPNPSLSAYVPETRLYAMEHLNEMLAVYGTVYIKPDNGTYGKGVMRAERLTEPLPPTEEGIIGERTWYILRYEVETHTFENLEDLHKAVSHRIRKRPYLIQRGIPLLHHETCPFDLRVLTQMNLRKQWETTLIIGRVAAPDKVVTNHHSGGTVRFFNELVAPYLDVKEAVRLEQKLSKMGERVAWQLQKRYPRLREIGLDIGLDQQIYPWILEVNTRPAIKVFSSLPNKSLYHKIFRYAVGYGRYTASTGKPARTKKKA</sequence>
<dbReference type="RefSeq" id="WP_044648673.1">
    <property type="nucleotide sequence ID" value="NZ_JTHP01000072.1"/>
</dbReference>
<comment type="caution">
    <text evidence="1">The sequence shown here is derived from an EMBL/GenBank/DDBJ whole genome shotgun (WGS) entry which is preliminary data.</text>
</comment>
<protein>
    <submittedName>
        <fullName evidence="1">Endospore coat-associated protein</fullName>
    </submittedName>
</protein>
<organism evidence="1 2">
    <name type="scientific">Paenibacillus terrae</name>
    <dbReference type="NCBI Taxonomy" id="159743"/>
    <lineage>
        <taxon>Bacteria</taxon>
        <taxon>Bacillati</taxon>
        <taxon>Bacillota</taxon>
        <taxon>Bacilli</taxon>
        <taxon>Bacillales</taxon>
        <taxon>Paenibacillaceae</taxon>
        <taxon>Paenibacillus</taxon>
    </lineage>
</organism>
<dbReference type="OrthoDB" id="7869153at2"/>
<evidence type="ECO:0000313" key="1">
    <source>
        <dbReference type="EMBL" id="KJD42987.1"/>
    </source>
</evidence>
<proteinExistence type="predicted"/>
<evidence type="ECO:0000313" key="2">
    <source>
        <dbReference type="Proteomes" id="UP000032534"/>
    </source>
</evidence>
<dbReference type="AlphaFoldDB" id="A0A0D7WZ09"/>
<dbReference type="Gene3D" id="3.30.470.20">
    <property type="entry name" value="ATP-grasp fold, B domain"/>
    <property type="match status" value="1"/>
</dbReference>
<gene>
    <name evidence="1" type="ORF">QD47_25080</name>
</gene>
<name>A0A0D7WZ09_9BACL</name>
<dbReference type="SUPFAM" id="SSF56059">
    <property type="entry name" value="Glutathione synthetase ATP-binding domain-like"/>
    <property type="match status" value="1"/>
</dbReference>
<accession>A0A0D7WZ09</accession>